<feature type="compositionally biased region" description="Basic and acidic residues" evidence="1">
    <location>
        <begin position="146"/>
        <end position="159"/>
    </location>
</feature>
<sequence length="701" mass="78486">MDNSKPSDEDAKPKSSTPTFQPPQDNESLLQTHIVPPSHILPTGRYIHLPPPTESESSSFFERAAASHRLISTHDSLKQEKKKNKESSSSSSTKPYVHPLAVASARLRSKGIDELSKAINLGGLVEGGEYFGLTNVVTRPTASAPKKKDEDEKEERDGQEPLIQDEALLMDKKLRSSYALKRYKSQYEDASSVLARRSKRMMTSLSGRRVLDARLRNLRQRWRLAAPERRPGGRVRARDVVAVDVEVYSNGNNNNRVGGVGDAVEGYTLGRIARRVPRFATMELENDYDVSNDVNLLKGEAQRVWKGLKGESVEKTNNNKDGSSAMEVDGDTPKEEQFKIKAEPFATADPTLGQIGPDFDPDKVPLLTLLFEIEKPSTGFVQRATLSSACASEDKQHRLPPDERVIGSLQHSLFCASLFESMRAEIIPPPTQSTTHTQQRNESVAWLSSEMEESFLPPPSMMAGRDNFYTGELRLLCVVHCHEGEVKVQLDDEYCLTAKLIEVGTSVGAAKITTDSLFLTNDDINESKSGSESPERLQALCKALLLHSQSLYHEHRMKAEMEKQNDKDETVKPVGLERITKEKKKPSPHILQSCVGLGCKFIFEKKVRAVLKRISNWLETEMNSKSKMKCQWLPLALFDSHSQFVLVFHELCFDITINGDILHISQSGFNGDYRSVSFGSDIEFECFLKREFVRALSNNNT</sequence>
<feature type="region of interest" description="Disordered" evidence="1">
    <location>
        <begin position="141"/>
        <end position="160"/>
    </location>
</feature>
<evidence type="ECO:0000313" key="3">
    <source>
        <dbReference type="Proteomes" id="UP001530400"/>
    </source>
</evidence>
<organism evidence="2 3">
    <name type="scientific">Cyclotella atomus</name>
    <dbReference type="NCBI Taxonomy" id="382360"/>
    <lineage>
        <taxon>Eukaryota</taxon>
        <taxon>Sar</taxon>
        <taxon>Stramenopiles</taxon>
        <taxon>Ochrophyta</taxon>
        <taxon>Bacillariophyta</taxon>
        <taxon>Coscinodiscophyceae</taxon>
        <taxon>Thalassiosirophycidae</taxon>
        <taxon>Stephanodiscales</taxon>
        <taxon>Stephanodiscaceae</taxon>
        <taxon>Cyclotella</taxon>
    </lineage>
</organism>
<accession>A0ABD3PZE5</accession>
<evidence type="ECO:0008006" key="4">
    <source>
        <dbReference type="Google" id="ProtNLM"/>
    </source>
</evidence>
<feature type="compositionally biased region" description="Low complexity" evidence="1">
    <location>
        <begin position="54"/>
        <end position="64"/>
    </location>
</feature>
<proteinExistence type="predicted"/>
<dbReference type="Proteomes" id="UP001530400">
    <property type="component" value="Unassembled WGS sequence"/>
</dbReference>
<reference evidence="2 3" key="1">
    <citation type="submission" date="2024-10" db="EMBL/GenBank/DDBJ databases">
        <title>Updated reference genomes for cyclostephanoid diatoms.</title>
        <authorList>
            <person name="Roberts W.R."/>
            <person name="Alverson A.J."/>
        </authorList>
    </citation>
    <scope>NUCLEOTIDE SEQUENCE [LARGE SCALE GENOMIC DNA]</scope>
    <source>
        <strain evidence="2 3">AJA010-31</strain>
    </source>
</reference>
<protein>
    <recommendedName>
        <fullName evidence="4">Mediator of RNA polymerase II transcription subunit 17</fullName>
    </recommendedName>
</protein>
<feature type="compositionally biased region" description="Polar residues" evidence="1">
    <location>
        <begin position="14"/>
        <end position="31"/>
    </location>
</feature>
<gene>
    <name evidence="2" type="ORF">ACHAWO_002356</name>
</gene>
<feature type="region of interest" description="Disordered" evidence="1">
    <location>
        <begin position="1"/>
        <end position="97"/>
    </location>
</feature>
<evidence type="ECO:0000256" key="1">
    <source>
        <dbReference type="SAM" id="MobiDB-lite"/>
    </source>
</evidence>
<dbReference type="AlphaFoldDB" id="A0ABD3PZE5"/>
<keyword evidence="3" id="KW-1185">Reference proteome</keyword>
<evidence type="ECO:0000313" key="2">
    <source>
        <dbReference type="EMBL" id="KAL3792751.1"/>
    </source>
</evidence>
<feature type="compositionally biased region" description="Basic and acidic residues" evidence="1">
    <location>
        <begin position="1"/>
        <end position="13"/>
    </location>
</feature>
<feature type="compositionally biased region" description="Basic and acidic residues" evidence="1">
    <location>
        <begin position="75"/>
        <end position="86"/>
    </location>
</feature>
<name>A0ABD3PZE5_9STRA</name>
<comment type="caution">
    <text evidence="2">The sequence shown here is derived from an EMBL/GenBank/DDBJ whole genome shotgun (WGS) entry which is preliminary data.</text>
</comment>
<dbReference type="EMBL" id="JALLPJ020000421">
    <property type="protein sequence ID" value="KAL3792751.1"/>
    <property type="molecule type" value="Genomic_DNA"/>
</dbReference>